<feature type="transmembrane region" description="Helical" evidence="3">
    <location>
        <begin position="24"/>
        <end position="44"/>
    </location>
</feature>
<dbReference type="Gene3D" id="2.10.109.10">
    <property type="entry name" value="Umud Fragment, subunit A"/>
    <property type="match status" value="1"/>
</dbReference>
<keyword evidence="3" id="KW-0812">Transmembrane</keyword>
<keyword evidence="3" id="KW-0472">Membrane</keyword>
<dbReference type="NCBIfam" id="TIGR02227">
    <property type="entry name" value="sigpep_I_bact"/>
    <property type="match status" value="1"/>
</dbReference>
<feature type="transmembrane region" description="Helical" evidence="3">
    <location>
        <begin position="86"/>
        <end position="106"/>
    </location>
</feature>
<dbReference type="PANTHER" id="PTHR43390">
    <property type="entry name" value="SIGNAL PEPTIDASE I"/>
    <property type="match status" value="1"/>
</dbReference>
<dbReference type="InterPro" id="IPR008523">
    <property type="entry name" value="DUF805"/>
</dbReference>
<dbReference type="GO" id="GO:0016020">
    <property type="term" value="C:membrane"/>
    <property type="evidence" value="ECO:0007669"/>
    <property type="project" value="UniProtKB-SubCell"/>
</dbReference>
<dbReference type="SUPFAM" id="SSF51306">
    <property type="entry name" value="LexA/Signal peptidase"/>
    <property type="match status" value="1"/>
</dbReference>
<dbReference type="PRINTS" id="PR00727">
    <property type="entry name" value="LEADERPTASE"/>
</dbReference>
<dbReference type="InterPro" id="IPR000223">
    <property type="entry name" value="Pept_S26A_signal_pept_1"/>
</dbReference>
<dbReference type="Pfam" id="PF10502">
    <property type="entry name" value="Peptidase_S26"/>
    <property type="match status" value="1"/>
</dbReference>
<keyword evidence="3" id="KW-1133">Transmembrane helix</keyword>
<dbReference type="EMBL" id="AOSK01000018">
    <property type="protein sequence ID" value="EYD78005.1"/>
    <property type="molecule type" value="Genomic_DNA"/>
</dbReference>
<organism evidence="5 6">
    <name type="scientific">Rubellimicrobium mesophilum DSM 19309</name>
    <dbReference type="NCBI Taxonomy" id="442562"/>
    <lineage>
        <taxon>Bacteria</taxon>
        <taxon>Pseudomonadati</taxon>
        <taxon>Pseudomonadota</taxon>
        <taxon>Alphaproteobacteria</taxon>
        <taxon>Rhodobacterales</taxon>
        <taxon>Roseobacteraceae</taxon>
        <taxon>Rubellimicrobium</taxon>
    </lineage>
</organism>
<dbReference type="InterPro" id="IPR036286">
    <property type="entry name" value="LexA/Signal_pep-like_sf"/>
</dbReference>
<evidence type="ECO:0000313" key="5">
    <source>
        <dbReference type="EMBL" id="EYD78005.1"/>
    </source>
</evidence>
<dbReference type="InterPro" id="IPR019533">
    <property type="entry name" value="Peptidase_S26"/>
</dbReference>
<comment type="similarity">
    <text evidence="1 3">Belongs to the peptidase S26 family.</text>
</comment>
<dbReference type="STRING" id="442562.Rumeso_00342"/>
<accession>A0A017HUK4</accession>
<dbReference type="Proteomes" id="UP000019666">
    <property type="component" value="Unassembled WGS sequence"/>
</dbReference>
<dbReference type="PANTHER" id="PTHR43390:SF1">
    <property type="entry name" value="CHLOROPLAST PROCESSING PEPTIDASE"/>
    <property type="match status" value="1"/>
</dbReference>
<dbReference type="GO" id="GO:0006465">
    <property type="term" value="P:signal peptide processing"/>
    <property type="evidence" value="ECO:0007669"/>
    <property type="project" value="InterPro"/>
</dbReference>
<dbReference type="Pfam" id="PF05656">
    <property type="entry name" value="DUF805"/>
    <property type="match status" value="1"/>
</dbReference>
<keyword evidence="3 5" id="KW-0378">Hydrolase</keyword>
<comment type="subcellular location">
    <subcellularLocation>
        <location evidence="3">Membrane</location>
        <topology evidence="3">Single-pass type II membrane protein</topology>
    </subcellularLocation>
</comment>
<dbReference type="CDD" id="cd06462">
    <property type="entry name" value="Peptidase_S24_S26"/>
    <property type="match status" value="1"/>
</dbReference>
<comment type="caution">
    <text evidence="5">The sequence shown here is derived from an EMBL/GenBank/DDBJ whole genome shotgun (WGS) entry which is preliminary data.</text>
</comment>
<reference evidence="5 6" key="1">
    <citation type="submission" date="2013-02" db="EMBL/GenBank/DDBJ databases">
        <authorList>
            <person name="Fiebig A."/>
            <person name="Goeker M."/>
            <person name="Klenk H.-P.P."/>
        </authorList>
    </citation>
    <scope>NUCLEOTIDE SEQUENCE [LARGE SCALE GENOMIC DNA]</scope>
    <source>
        <strain evidence="5 6">DSM 19309</strain>
    </source>
</reference>
<evidence type="ECO:0000256" key="2">
    <source>
        <dbReference type="ARBA" id="ARBA00019232"/>
    </source>
</evidence>
<sequence length="347" mass="36645">MAEPFSPTGFLGRGLDPTGRTTPVGFAALLLVMGALWVVGRLGPVWVEGWSRWHEALAAIPLAALLVPGTGHALRRLNDSGRPGWWAWALLVPWLRWALLLALLVTPSSQRRRRTDSGWRLLGLGVAGVAALVLAGSLIWTTAEVAEQGMKPALVPGDRVLVRRAPVTVGRGDVIAFRVEGEAAPRVARVVALGGERVAVEGGVPVIDGARAALAEDGLFAEVFGPQGPAGVMPVCGNGPVGLGADCLTHRFLETLPEGTTYAVLDAGTRPLDAGLEVEVPRGRFYVLGDHRDAARDSRLSPAVGGTGFVSEGQVIGRVDMVVASAEGRHWWDPRGWRPGRIGGIVR</sequence>
<evidence type="ECO:0000256" key="1">
    <source>
        <dbReference type="ARBA" id="ARBA00009370"/>
    </source>
</evidence>
<keyword evidence="3" id="KW-0645">Protease</keyword>
<keyword evidence="6" id="KW-1185">Reference proteome</keyword>
<evidence type="ECO:0000313" key="6">
    <source>
        <dbReference type="Proteomes" id="UP000019666"/>
    </source>
</evidence>
<feature type="transmembrane region" description="Helical" evidence="3">
    <location>
        <begin position="56"/>
        <end position="74"/>
    </location>
</feature>
<dbReference type="HOGENOM" id="CLU_798967_0_0_5"/>
<feature type="domain" description="Peptidase S26" evidence="4">
    <location>
        <begin position="127"/>
        <end position="323"/>
    </location>
</feature>
<protein>
    <recommendedName>
        <fullName evidence="2 3">Signal peptidase I</fullName>
        <ecNumber evidence="3">3.4.21.89</ecNumber>
    </recommendedName>
</protein>
<feature type="transmembrane region" description="Helical" evidence="3">
    <location>
        <begin position="118"/>
        <end position="140"/>
    </location>
</feature>
<evidence type="ECO:0000259" key="4">
    <source>
        <dbReference type="Pfam" id="PF10502"/>
    </source>
</evidence>
<dbReference type="GO" id="GO:0004252">
    <property type="term" value="F:serine-type endopeptidase activity"/>
    <property type="evidence" value="ECO:0007669"/>
    <property type="project" value="InterPro"/>
</dbReference>
<comment type="caution">
    <text evidence="3">Lacks conserved residue(s) required for the propagation of feature annotation.</text>
</comment>
<name>A0A017HUK4_9RHOB</name>
<evidence type="ECO:0000256" key="3">
    <source>
        <dbReference type="RuleBase" id="RU362042"/>
    </source>
</evidence>
<dbReference type="AlphaFoldDB" id="A0A017HUK4"/>
<dbReference type="EC" id="3.4.21.89" evidence="3"/>
<comment type="catalytic activity">
    <reaction evidence="3">
        <text>Cleavage of hydrophobic, N-terminal signal or leader sequences from secreted and periplasmic proteins.</text>
        <dbReference type="EC" id="3.4.21.89"/>
    </reaction>
</comment>
<dbReference type="GO" id="GO:0009003">
    <property type="term" value="F:signal peptidase activity"/>
    <property type="evidence" value="ECO:0007669"/>
    <property type="project" value="UniProtKB-EC"/>
</dbReference>
<gene>
    <name evidence="5" type="ORF">Rumeso_00342</name>
</gene>
<proteinExistence type="inferred from homology"/>